<reference evidence="2 3" key="1">
    <citation type="submission" date="2019-10" db="EMBL/GenBank/DDBJ databases">
        <authorList>
            <person name="Dong K."/>
        </authorList>
    </citation>
    <scope>NUCLEOTIDE SEQUENCE [LARGE SCALE GENOMIC DNA]</scope>
    <source>
        <strain evidence="2 3">DSM 28960</strain>
    </source>
</reference>
<dbReference type="GO" id="GO:0008233">
    <property type="term" value="F:peptidase activity"/>
    <property type="evidence" value="ECO:0007669"/>
    <property type="project" value="InterPro"/>
</dbReference>
<accession>A0A7X1ZA61</accession>
<dbReference type="Proteomes" id="UP000439550">
    <property type="component" value="Unassembled WGS sequence"/>
</dbReference>
<organism evidence="2 3">
    <name type="scientific">Lactococcus hircilactis</name>
    <dbReference type="NCBI Taxonomy" id="1494462"/>
    <lineage>
        <taxon>Bacteria</taxon>
        <taxon>Bacillati</taxon>
        <taxon>Bacillota</taxon>
        <taxon>Bacilli</taxon>
        <taxon>Lactobacillales</taxon>
        <taxon>Streptococcaceae</taxon>
        <taxon>Lactococcus</taxon>
    </lineage>
</organism>
<dbReference type="AlphaFoldDB" id="A0A7X1ZA61"/>
<evidence type="ECO:0000313" key="2">
    <source>
        <dbReference type="EMBL" id="MQW40700.1"/>
    </source>
</evidence>
<gene>
    <name evidence="2" type="ORF">GHI93_12340</name>
</gene>
<dbReference type="GO" id="GO:0006508">
    <property type="term" value="P:proteolysis"/>
    <property type="evidence" value="ECO:0007669"/>
    <property type="project" value="InterPro"/>
</dbReference>
<dbReference type="GO" id="GO:0016020">
    <property type="term" value="C:membrane"/>
    <property type="evidence" value="ECO:0007669"/>
    <property type="project" value="InterPro"/>
</dbReference>
<keyword evidence="3" id="KW-1185">Reference proteome</keyword>
<proteinExistence type="predicted"/>
<dbReference type="EMBL" id="WITJ01000029">
    <property type="protein sequence ID" value="MQW40700.1"/>
    <property type="molecule type" value="Genomic_DNA"/>
</dbReference>
<dbReference type="GO" id="GO:0005524">
    <property type="term" value="F:ATP binding"/>
    <property type="evidence" value="ECO:0007669"/>
    <property type="project" value="InterPro"/>
</dbReference>
<evidence type="ECO:0000313" key="3">
    <source>
        <dbReference type="Proteomes" id="UP000439550"/>
    </source>
</evidence>
<dbReference type="InterPro" id="IPR005074">
    <property type="entry name" value="Peptidase_C39"/>
</dbReference>
<feature type="domain" description="Peptidase C39" evidence="1">
    <location>
        <begin position="7"/>
        <end position="62"/>
    </location>
</feature>
<dbReference type="Pfam" id="PF03412">
    <property type="entry name" value="Peptidase_C39"/>
    <property type="match status" value="1"/>
</dbReference>
<name>A0A7X1ZA61_9LACT</name>
<sequence length="62" mass="6983">MMKFKKKHYTPQVDEMDCGVAALSMILKFYGFEHTLASLRVVARTDMEGTAALGIKRAAEQF</sequence>
<dbReference type="Gene3D" id="3.90.70.10">
    <property type="entry name" value="Cysteine proteinases"/>
    <property type="match status" value="1"/>
</dbReference>
<comment type="caution">
    <text evidence="2">The sequence shown here is derived from an EMBL/GenBank/DDBJ whole genome shotgun (WGS) entry which is preliminary data.</text>
</comment>
<dbReference type="OrthoDB" id="9760358at2"/>
<evidence type="ECO:0000259" key="1">
    <source>
        <dbReference type="Pfam" id="PF03412"/>
    </source>
</evidence>
<protein>
    <recommendedName>
        <fullName evidence="1">Peptidase C39 domain-containing protein</fullName>
    </recommendedName>
</protein>